<feature type="domain" description="FHA" evidence="4">
    <location>
        <begin position="68"/>
        <end position="111"/>
    </location>
</feature>
<dbReference type="InterPro" id="IPR011009">
    <property type="entry name" value="Kinase-like_dom_sf"/>
</dbReference>
<evidence type="ECO:0000313" key="6">
    <source>
        <dbReference type="EMBL" id="CAD8255290.1"/>
    </source>
</evidence>
<dbReference type="SMART" id="SM00240">
    <property type="entry name" value="FHA"/>
    <property type="match status" value="1"/>
</dbReference>
<name>A0A7R9U7E5_9STRA</name>
<dbReference type="SUPFAM" id="SSF56112">
    <property type="entry name" value="Protein kinase-like (PK-like)"/>
    <property type="match status" value="1"/>
</dbReference>
<dbReference type="InterPro" id="IPR008984">
    <property type="entry name" value="SMAD_FHA_dom_sf"/>
</dbReference>
<dbReference type="SUPFAM" id="SSF49879">
    <property type="entry name" value="SMAD/FHA domain"/>
    <property type="match status" value="1"/>
</dbReference>
<dbReference type="PROSITE" id="PS00108">
    <property type="entry name" value="PROTEIN_KINASE_ST"/>
    <property type="match status" value="1"/>
</dbReference>
<dbReference type="Pfam" id="PF00069">
    <property type="entry name" value="Pkinase"/>
    <property type="match status" value="1"/>
</dbReference>
<accession>A0A7R9U7E5</accession>
<evidence type="ECO:0000259" key="4">
    <source>
        <dbReference type="PROSITE" id="PS50006"/>
    </source>
</evidence>
<dbReference type="Pfam" id="PF00498">
    <property type="entry name" value="FHA"/>
    <property type="match status" value="1"/>
</dbReference>
<dbReference type="PROSITE" id="PS50011">
    <property type="entry name" value="PROTEIN_KINASE_DOM"/>
    <property type="match status" value="1"/>
</dbReference>
<dbReference type="GO" id="GO:0004672">
    <property type="term" value="F:protein kinase activity"/>
    <property type="evidence" value="ECO:0007669"/>
    <property type="project" value="InterPro"/>
</dbReference>
<protein>
    <submittedName>
        <fullName evidence="6">Uncharacterized protein</fullName>
    </submittedName>
</protein>
<dbReference type="AlphaFoldDB" id="A0A7R9U7E5"/>
<feature type="region of interest" description="Disordered" evidence="3">
    <location>
        <begin position="1"/>
        <end position="21"/>
    </location>
</feature>
<dbReference type="Gene3D" id="2.60.200.20">
    <property type="match status" value="1"/>
</dbReference>
<organism evidence="6">
    <name type="scientific">Pinguiococcus pyrenoidosus</name>
    <dbReference type="NCBI Taxonomy" id="172671"/>
    <lineage>
        <taxon>Eukaryota</taxon>
        <taxon>Sar</taxon>
        <taxon>Stramenopiles</taxon>
        <taxon>Ochrophyta</taxon>
        <taxon>Pinguiophyceae</taxon>
        <taxon>Pinguiochrysidales</taxon>
        <taxon>Pinguiochrysidaceae</taxon>
        <taxon>Pinguiococcus</taxon>
    </lineage>
</organism>
<dbReference type="SMART" id="SM00220">
    <property type="entry name" value="S_TKc"/>
    <property type="match status" value="1"/>
</dbReference>
<evidence type="ECO:0000256" key="1">
    <source>
        <dbReference type="ARBA" id="ARBA00022741"/>
    </source>
</evidence>
<feature type="region of interest" description="Disordered" evidence="3">
    <location>
        <begin position="468"/>
        <end position="510"/>
    </location>
</feature>
<dbReference type="PROSITE" id="PS50006">
    <property type="entry name" value="FHA_DOMAIN"/>
    <property type="match status" value="1"/>
</dbReference>
<feature type="domain" description="Protein kinase" evidence="5">
    <location>
        <begin position="205"/>
        <end position="468"/>
    </location>
</feature>
<dbReference type="Gene3D" id="1.10.510.10">
    <property type="entry name" value="Transferase(Phosphotransferase) domain 1"/>
    <property type="match status" value="1"/>
</dbReference>
<dbReference type="FunFam" id="1.10.510.10:FF:000571">
    <property type="entry name" value="Maternal embryonic leucine zipper kinase"/>
    <property type="match status" value="1"/>
</dbReference>
<feature type="region of interest" description="Disordered" evidence="3">
    <location>
        <begin position="173"/>
        <end position="195"/>
    </location>
</feature>
<dbReference type="CDD" id="cd05117">
    <property type="entry name" value="STKc_CAMK"/>
    <property type="match status" value="1"/>
</dbReference>
<evidence type="ECO:0000256" key="3">
    <source>
        <dbReference type="SAM" id="MobiDB-lite"/>
    </source>
</evidence>
<evidence type="ECO:0000256" key="2">
    <source>
        <dbReference type="ARBA" id="ARBA00022840"/>
    </source>
</evidence>
<gene>
    <name evidence="6" type="ORF">PPYR1160_LOCUS4782</name>
</gene>
<dbReference type="InterPro" id="IPR008271">
    <property type="entry name" value="Ser/Thr_kinase_AS"/>
</dbReference>
<proteinExistence type="predicted"/>
<evidence type="ECO:0000259" key="5">
    <source>
        <dbReference type="PROSITE" id="PS50011"/>
    </source>
</evidence>
<feature type="compositionally biased region" description="Polar residues" evidence="3">
    <location>
        <begin position="174"/>
        <end position="186"/>
    </location>
</feature>
<reference evidence="6" key="1">
    <citation type="submission" date="2021-01" db="EMBL/GenBank/DDBJ databases">
        <authorList>
            <person name="Corre E."/>
            <person name="Pelletier E."/>
            <person name="Niang G."/>
            <person name="Scheremetjew M."/>
            <person name="Finn R."/>
            <person name="Kale V."/>
            <person name="Holt S."/>
            <person name="Cochrane G."/>
            <person name="Meng A."/>
            <person name="Brown T."/>
            <person name="Cohen L."/>
        </authorList>
    </citation>
    <scope>NUCLEOTIDE SEQUENCE</scope>
    <source>
        <strain evidence="6">CCMP2078</strain>
    </source>
</reference>
<keyword evidence="1" id="KW-0547">Nucleotide-binding</keyword>
<sequence length="510" mass="57061">MDSDLQAPVGLLEETEDTQTDTLVEEPQDVENAENERPWAKLLPLWGSAEPIVLYPTPPRAQLQANTYVIGRGRDADVQVRDKRVSSKHCCLFYDMRGHFYLKDLGSVNGVGLRRPGRGFKKLTKQEVVKIKNNDEIVVLKLKKRERESNPVVKPFCFVFIELFREHWPVKPGTMSSHPDQATTEASGAPMDPSPVGDAEVNAKYEFHKVMGKGACGVVYKAKCRLSGRICAVKAIHLQRLSGKTPLSGSALAREAELMQRLDHPSIIKLYEVISCESCLYLVMEIVHGGDLFDRVVAQERFCEADARKLMRRILEAVKYLHDEGVVHRDLKLENILMVSKNDNTDMKLTDFGLAAKLNTDGLRTFCGTPQYFAPEVLRRRSTVHGLGRYGREADMWSVGVILYMLLSGAPPFRSDRLERQIATGDYSFSHPVWKGVSKEAIDLVRKLIEVNPTVRLSAQQALEHPWIASEEPIKSEANEAASHEAESPPAKRKKCEAPAGGDNDDSTSN</sequence>
<dbReference type="InterPro" id="IPR000253">
    <property type="entry name" value="FHA_dom"/>
</dbReference>
<feature type="compositionally biased region" description="Basic and acidic residues" evidence="3">
    <location>
        <begin position="472"/>
        <end position="487"/>
    </location>
</feature>
<dbReference type="EMBL" id="HBEA01006232">
    <property type="protein sequence ID" value="CAD8255290.1"/>
    <property type="molecule type" value="Transcribed_RNA"/>
</dbReference>
<keyword evidence="2" id="KW-0067">ATP-binding</keyword>
<dbReference type="InterPro" id="IPR000719">
    <property type="entry name" value="Prot_kinase_dom"/>
</dbReference>
<dbReference type="PANTHER" id="PTHR24347">
    <property type="entry name" value="SERINE/THREONINE-PROTEIN KINASE"/>
    <property type="match status" value="1"/>
</dbReference>
<dbReference type="GO" id="GO:0005524">
    <property type="term" value="F:ATP binding"/>
    <property type="evidence" value="ECO:0007669"/>
    <property type="project" value="UniProtKB-KW"/>
</dbReference>